<dbReference type="HOGENOM" id="CLU_186395_1_1_1"/>
<dbReference type="GeneID" id="20197367"/>
<reference evidence="8" key="1">
    <citation type="submission" date="2012-12" db="EMBL/GenBank/DDBJ databases">
        <authorList>
            <person name="Hellsten U."/>
            <person name="Grimwood J."/>
            <person name="Chapman J.A."/>
            <person name="Shapiro H."/>
            <person name="Aerts A."/>
            <person name="Otillar R.P."/>
            <person name="Terry A.Y."/>
            <person name="Boore J.L."/>
            <person name="Simakov O."/>
            <person name="Marletaz F."/>
            <person name="Cho S.-J."/>
            <person name="Edsinger-Gonzales E."/>
            <person name="Havlak P."/>
            <person name="Kuo D.-H."/>
            <person name="Larsson T."/>
            <person name="Lv J."/>
            <person name="Arendt D."/>
            <person name="Savage R."/>
            <person name="Osoegawa K."/>
            <person name="de Jong P."/>
            <person name="Lindberg D.R."/>
            <person name="Seaver E.C."/>
            <person name="Weisblat D.A."/>
            <person name="Putnam N.H."/>
            <person name="Grigoriev I.V."/>
            <person name="Rokhsar D.S."/>
        </authorList>
    </citation>
    <scope>NUCLEOTIDE SEQUENCE</scope>
</reference>
<reference evidence="6 8" key="2">
    <citation type="journal article" date="2013" name="Nature">
        <title>Insights into bilaterian evolution from three spiralian genomes.</title>
        <authorList>
            <person name="Simakov O."/>
            <person name="Marletaz F."/>
            <person name="Cho S.J."/>
            <person name="Edsinger-Gonzales E."/>
            <person name="Havlak P."/>
            <person name="Hellsten U."/>
            <person name="Kuo D.H."/>
            <person name="Larsson T."/>
            <person name="Lv J."/>
            <person name="Arendt D."/>
            <person name="Savage R."/>
            <person name="Osoegawa K."/>
            <person name="de Jong P."/>
            <person name="Grimwood J."/>
            <person name="Chapman J.A."/>
            <person name="Shapiro H."/>
            <person name="Aerts A."/>
            <person name="Otillar R.P."/>
            <person name="Terry A.Y."/>
            <person name="Boore J.L."/>
            <person name="Grigoriev I.V."/>
            <person name="Lindberg D.R."/>
            <person name="Seaver E.C."/>
            <person name="Weisblat D.A."/>
            <person name="Putnam N.H."/>
            <person name="Rokhsar D.S."/>
        </authorList>
    </citation>
    <scope>NUCLEOTIDE SEQUENCE</scope>
</reference>
<keyword evidence="3" id="KW-0175">Coiled coil</keyword>
<dbReference type="GO" id="GO:0051130">
    <property type="term" value="P:positive regulation of cellular component organization"/>
    <property type="evidence" value="ECO:0007669"/>
    <property type="project" value="UniProtKB-ARBA"/>
</dbReference>
<keyword evidence="8" id="KW-1185">Reference proteome</keyword>
<dbReference type="CTD" id="20197367"/>
<name>T1ELB7_HELRO</name>
<dbReference type="PROSITE" id="PS50002">
    <property type="entry name" value="SH3"/>
    <property type="match status" value="1"/>
</dbReference>
<dbReference type="EMBL" id="AMQM01001133">
    <property type="status" value="NOT_ANNOTATED_CDS"/>
    <property type="molecule type" value="Genomic_DNA"/>
</dbReference>
<dbReference type="SMART" id="SM00326">
    <property type="entry name" value="SH3"/>
    <property type="match status" value="1"/>
</dbReference>
<evidence type="ECO:0000256" key="2">
    <source>
        <dbReference type="ARBA" id="ARBA00022553"/>
    </source>
</evidence>
<sequence length="54" mass="6169">AIFDYEAIREDELSFRKGDQIQVLSRDARISGDDGWWTGEFNNKIGIFPSAYVA</sequence>
<evidence type="ECO:0000313" key="8">
    <source>
        <dbReference type="Proteomes" id="UP000015101"/>
    </source>
</evidence>
<evidence type="ECO:0000313" key="6">
    <source>
        <dbReference type="EMBL" id="ESN99149.1"/>
    </source>
</evidence>
<dbReference type="PRINTS" id="PR00452">
    <property type="entry name" value="SH3DOMAIN"/>
</dbReference>
<dbReference type="EMBL" id="KB097143">
    <property type="protein sequence ID" value="ESN99149.1"/>
    <property type="molecule type" value="Genomic_DNA"/>
</dbReference>
<dbReference type="InterPro" id="IPR036028">
    <property type="entry name" value="SH3-like_dom_sf"/>
</dbReference>
<keyword evidence="2" id="KW-0597">Phosphoprotein</keyword>
<dbReference type="eggNOG" id="KOG0192">
    <property type="taxonomic scope" value="Eukaryota"/>
</dbReference>
<dbReference type="Proteomes" id="UP000015101">
    <property type="component" value="Unassembled WGS sequence"/>
</dbReference>
<keyword evidence="1 4" id="KW-0728">SH3 domain</keyword>
<dbReference type="InterPro" id="IPR001452">
    <property type="entry name" value="SH3_domain"/>
</dbReference>
<dbReference type="EnsemblMetazoa" id="HelroT153784">
    <property type="protein sequence ID" value="HelroP153784"/>
    <property type="gene ID" value="HelroG153784"/>
</dbReference>
<protein>
    <recommendedName>
        <fullName evidence="5">SH3 domain-containing protein</fullName>
    </recommendedName>
</protein>
<dbReference type="Pfam" id="PF00018">
    <property type="entry name" value="SH3_1"/>
    <property type="match status" value="1"/>
</dbReference>
<dbReference type="STRING" id="6412.T1ELB7"/>
<evidence type="ECO:0000256" key="1">
    <source>
        <dbReference type="ARBA" id="ARBA00022443"/>
    </source>
</evidence>
<dbReference type="InParanoid" id="T1ELB7"/>
<feature type="domain" description="SH3" evidence="5">
    <location>
        <begin position="1"/>
        <end position="54"/>
    </location>
</feature>
<dbReference type="Gene3D" id="2.30.30.40">
    <property type="entry name" value="SH3 Domains"/>
    <property type="match status" value="1"/>
</dbReference>
<reference evidence="7" key="3">
    <citation type="submission" date="2015-06" db="UniProtKB">
        <authorList>
            <consortium name="EnsemblMetazoa"/>
        </authorList>
    </citation>
    <scope>IDENTIFICATION</scope>
</reference>
<dbReference type="PANTHER" id="PTHR14167:SF120">
    <property type="entry name" value="AER140CP"/>
    <property type="match status" value="1"/>
</dbReference>
<dbReference type="RefSeq" id="XP_009023039.1">
    <property type="nucleotide sequence ID" value="XM_009024791.1"/>
</dbReference>
<dbReference type="OMA" id="YRIIAMY"/>
<dbReference type="SUPFAM" id="SSF50044">
    <property type="entry name" value="SH3-domain"/>
    <property type="match status" value="1"/>
</dbReference>
<gene>
    <name evidence="7" type="primary">20197367</name>
    <name evidence="6" type="ORF">HELRODRAFT_153784</name>
</gene>
<evidence type="ECO:0000256" key="4">
    <source>
        <dbReference type="PROSITE-ProRule" id="PRU00192"/>
    </source>
</evidence>
<evidence type="ECO:0000259" key="5">
    <source>
        <dbReference type="PROSITE" id="PS50002"/>
    </source>
</evidence>
<organism evidence="7 8">
    <name type="scientific">Helobdella robusta</name>
    <name type="common">Californian leech</name>
    <dbReference type="NCBI Taxonomy" id="6412"/>
    <lineage>
        <taxon>Eukaryota</taxon>
        <taxon>Metazoa</taxon>
        <taxon>Spiralia</taxon>
        <taxon>Lophotrochozoa</taxon>
        <taxon>Annelida</taxon>
        <taxon>Clitellata</taxon>
        <taxon>Hirudinea</taxon>
        <taxon>Rhynchobdellida</taxon>
        <taxon>Glossiphoniidae</taxon>
        <taxon>Helobdella</taxon>
    </lineage>
</organism>
<dbReference type="AlphaFoldDB" id="T1ELB7"/>
<dbReference type="InterPro" id="IPR050384">
    <property type="entry name" value="Endophilin_SH3RF"/>
</dbReference>
<dbReference type="FunFam" id="2.30.30.40:FF:000033">
    <property type="entry name" value="FCH and double SH3 domains protein 2"/>
    <property type="match status" value="1"/>
</dbReference>
<accession>T1ELB7</accession>
<dbReference type="PANTHER" id="PTHR14167">
    <property type="entry name" value="SH3 DOMAIN-CONTAINING"/>
    <property type="match status" value="1"/>
</dbReference>
<evidence type="ECO:0000313" key="7">
    <source>
        <dbReference type="EnsemblMetazoa" id="HelroP153784"/>
    </source>
</evidence>
<dbReference type="KEGG" id="hro:HELRODRAFT_153784"/>
<dbReference type="OrthoDB" id="10255964at2759"/>
<proteinExistence type="predicted"/>
<evidence type="ECO:0000256" key="3">
    <source>
        <dbReference type="ARBA" id="ARBA00023054"/>
    </source>
</evidence>